<organism evidence="1 2">
    <name type="scientific">Tahibacter amnicola</name>
    <dbReference type="NCBI Taxonomy" id="2976241"/>
    <lineage>
        <taxon>Bacteria</taxon>
        <taxon>Pseudomonadati</taxon>
        <taxon>Pseudomonadota</taxon>
        <taxon>Gammaproteobacteria</taxon>
        <taxon>Lysobacterales</taxon>
        <taxon>Rhodanobacteraceae</taxon>
        <taxon>Tahibacter</taxon>
    </lineage>
</organism>
<keyword evidence="2" id="KW-1185">Reference proteome</keyword>
<evidence type="ECO:0000313" key="2">
    <source>
        <dbReference type="Proteomes" id="UP001064632"/>
    </source>
</evidence>
<protein>
    <submittedName>
        <fullName evidence="1">Uncharacterized protein</fullName>
    </submittedName>
</protein>
<reference evidence="1" key="1">
    <citation type="submission" date="2022-09" db="EMBL/GenBank/DDBJ databases">
        <title>Tahibacter sp. nov., isolated from a fresh water.</title>
        <authorList>
            <person name="Baek J.H."/>
            <person name="Lee J.K."/>
            <person name="Kim J.M."/>
            <person name="Jeon C.O."/>
        </authorList>
    </citation>
    <scope>NUCLEOTIDE SEQUENCE</scope>
    <source>
        <strain evidence="1">W38</strain>
    </source>
</reference>
<dbReference type="RefSeq" id="WP_261693118.1">
    <property type="nucleotide sequence ID" value="NZ_CP104694.1"/>
</dbReference>
<name>A0ABY6BAF3_9GAMM</name>
<dbReference type="EMBL" id="CP104694">
    <property type="protein sequence ID" value="UXI66133.1"/>
    <property type="molecule type" value="Genomic_DNA"/>
</dbReference>
<proteinExistence type="predicted"/>
<accession>A0ABY6BAF3</accession>
<evidence type="ECO:0000313" key="1">
    <source>
        <dbReference type="EMBL" id="UXI66133.1"/>
    </source>
</evidence>
<sequence>MAARTIARELAALRYPVREVVVPSASDLDVLVRGVEDRTRIVVPSVLVTFWRSVGGLMFVDLDNYAHVDFWNRIGVSREYCDGVMVAACTREWMNVCVDDIVDAEESDASPTLISLSPDGYHKDNISGGVPYGIGIGEAWLAPWQNFAWCERPVSVLPGAIDLVGYLRTAILECAGFPGLYGDPAFEPIRRHLLRNVRAF</sequence>
<dbReference type="Proteomes" id="UP001064632">
    <property type="component" value="Chromosome"/>
</dbReference>
<gene>
    <name evidence="1" type="ORF">N4264_15400</name>
</gene>